<dbReference type="EC" id="2.5.1.3" evidence="9"/>
<dbReference type="SUPFAM" id="SSF51391">
    <property type="entry name" value="Thiamin phosphate synthase"/>
    <property type="match status" value="1"/>
</dbReference>
<evidence type="ECO:0000256" key="7">
    <source>
        <dbReference type="ARBA" id="ARBA00047851"/>
    </source>
</evidence>
<comment type="similarity">
    <text evidence="9 10">Belongs to the thiamine-phosphate synthase family.</text>
</comment>
<evidence type="ECO:0000256" key="11">
    <source>
        <dbReference type="RuleBase" id="RU004253"/>
    </source>
</evidence>
<dbReference type="Pfam" id="PF02581">
    <property type="entry name" value="TMP-TENI"/>
    <property type="match status" value="1"/>
</dbReference>
<organism evidence="13 14">
    <name type="scientific">Marinilactibacillus psychrotolerans 42ea</name>
    <dbReference type="NCBI Taxonomy" id="1255609"/>
    <lineage>
        <taxon>Bacteria</taxon>
        <taxon>Bacillati</taxon>
        <taxon>Bacillota</taxon>
        <taxon>Bacilli</taxon>
        <taxon>Lactobacillales</taxon>
        <taxon>Carnobacteriaceae</taxon>
        <taxon>Marinilactibacillus</taxon>
    </lineage>
</organism>
<comment type="catalytic activity">
    <reaction evidence="7 9 10">
        <text>2-(2-carboxy-4-methylthiazol-5-yl)ethyl phosphate + 4-amino-2-methyl-5-(diphosphooxymethyl)pyrimidine + 2 H(+) = thiamine phosphate + CO2 + diphosphate</text>
        <dbReference type="Rhea" id="RHEA:47848"/>
        <dbReference type="ChEBI" id="CHEBI:15378"/>
        <dbReference type="ChEBI" id="CHEBI:16526"/>
        <dbReference type="ChEBI" id="CHEBI:33019"/>
        <dbReference type="ChEBI" id="CHEBI:37575"/>
        <dbReference type="ChEBI" id="CHEBI:57841"/>
        <dbReference type="ChEBI" id="CHEBI:62890"/>
        <dbReference type="EC" id="2.5.1.3"/>
    </reaction>
</comment>
<keyword evidence="3 9" id="KW-0479">Metal-binding</keyword>
<dbReference type="GO" id="GO:0000287">
    <property type="term" value="F:magnesium ion binding"/>
    <property type="evidence" value="ECO:0007669"/>
    <property type="project" value="UniProtKB-UniRule"/>
</dbReference>
<evidence type="ECO:0000256" key="9">
    <source>
        <dbReference type="HAMAP-Rule" id="MF_00097"/>
    </source>
</evidence>
<evidence type="ECO:0000256" key="6">
    <source>
        <dbReference type="ARBA" id="ARBA00047334"/>
    </source>
</evidence>
<dbReference type="UniPathway" id="UPA00060">
    <property type="reaction ID" value="UER00141"/>
</dbReference>
<comment type="cofactor">
    <cofactor evidence="9">
        <name>Mg(2+)</name>
        <dbReference type="ChEBI" id="CHEBI:18420"/>
    </cofactor>
    <text evidence="9">Binds 1 Mg(2+) ion per subunit.</text>
</comment>
<evidence type="ECO:0000313" key="14">
    <source>
        <dbReference type="Proteomes" id="UP000195611"/>
    </source>
</evidence>
<evidence type="ECO:0000256" key="1">
    <source>
        <dbReference type="ARBA" id="ARBA00005165"/>
    </source>
</evidence>
<proteinExistence type="inferred from homology"/>
<dbReference type="GO" id="GO:0009228">
    <property type="term" value="P:thiamine biosynthetic process"/>
    <property type="evidence" value="ECO:0007669"/>
    <property type="project" value="UniProtKB-KW"/>
</dbReference>
<protein>
    <recommendedName>
        <fullName evidence="9">Thiamine-phosphate synthase</fullName>
        <shortName evidence="9">TP synthase</shortName>
        <shortName evidence="9">TPS</shortName>
        <ecNumber evidence="9">2.5.1.3</ecNumber>
    </recommendedName>
    <alternativeName>
        <fullName evidence="9">Thiamine-phosphate pyrophosphorylase</fullName>
        <shortName evidence="9">TMP pyrophosphorylase</shortName>
        <shortName evidence="9">TMP-PPase</shortName>
    </alternativeName>
</protein>
<dbReference type="PANTHER" id="PTHR20857">
    <property type="entry name" value="THIAMINE-PHOSPHATE PYROPHOSPHORYLASE"/>
    <property type="match status" value="1"/>
</dbReference>
<dbReference type="GO" id="GO:0004789">
    <property type="term" value="F:thiamine-phosphate diphosphorylase activity"/>
    <property type="evidence" value="ECO:0007669"/>
    <property type="project" value="UniProtKB-UniRule"/>
</dbReference>
<dbReference type="PANTHER" id="PTHR20857:SF15">
    <property type="entry name" value="THIAMINE-PHOSPHATE SYNTHASE"/>
    <property type="match status" value="1"/>
</dbReference>
<comment type="pathway">
    <text evidence="1 9 11">Cofactor biosynthesis; thiamine diphosphate biosynthesis; thiamine phosphate from 4-amino-2-methyl-5-diphosphomethylpyrimidine and 4-methyl-5-(2-phosphoethyl)-thiazole: step 1/1.</text>
</comment>
<dbReference type="InterPro" id="IPR036206">
    <property type="entry name" value="ThiamineP_synth_sf"/>
</dbReference>
<dbReference type="InterPro" id="IPR034291">
    <property type="entry name" value="TMP_synthase"/>
</dbReference>
<feature type="binding site" evidence="9">
    <location>
        <position position="166"/>
    </location>
    <ligand>
        <name>2-[(2R,5Z)-2-carboxy-4-methylthiazol-5(2H)-ylidene]ethyl phosphate</name>
        <dbReference type="ChEBI" id="CHEBI:62899"/>
    </ligand>
</feature>
<dbReference type="AlphaFoldDB" id="A0A1R4KED3"/>
<evidence type="ECO:0000256" key="8">
    <source>
        <dbReference type="ARBA" id="ARBA00047883"/>
    </source>
</evidence>
<dbReference type="Proteomes" id="UP000195611">
    <property type="component" value="Unassembled WGS sequence"/>
</dbReference>
<feature type="binding site" evidence="9">
    <location>
        <begin position="39"/>
        <end position="43"/>
    </location>
    <ligand>
        <name>4-amino-2-methyl-5-(diphosphooxymethyl)pyrimidine</name>
        <dbReference type="ChEBI" id="CHEBI:57841"/>
    </ligand>
</feature>
<keyword evidence="5 9" id="KW-0784">Thiamine biosynthesis</keyword>
<dbReference type="Gene3D" id="3.20.20.70">
    <property type="entry name" value="Aldolase class I"/>
    <property type="match status" value="1"/>
</dbReference>
<evidence type="ECO:0000256" key="2">
    <source>
        <dbReference type="ARBA" id="ARBA00022679"/>
    </source>
</evidence>
<sequence>MGKMKELTLYLVTGRYDFSDEEFLNIIETACQNGITMVQLREKDITTNRFYELAVAVKQITDYHDIPLIINDRVDICLAVDAAGVHIGDDEMPVKVVRSLIGNEKILGVSAKSIERGKKAEKDGADYLGVGAIFPTETKIDPDRTTIETLNNIAEAVNIPIVAIGGIKESNIENFKHTAISGVAVVSEVMLAEQVSPKVQKLKKVVEQILEGRE</sequence>
<feature type="binding site" evidence="9">
    <location>
        <position position="72"/>
    </location>
    <ligand>
        <name>Mg(2+)</name>
        <dbReference type="ChEBI" id="CHEBI:18420"/>
    </ligand>
</feature>
<evidence type="ECO:0000256" key="4">
    <source>
        <dbReference type="ARBA" id="ARBA00022842"/>
    </source>
</evidence>
<dbReference type="FunFam" id="3.20.20.70:FF:000096">
    <property type="entry name" value="Thiamine-phosphate synthase"/>
    <property type="match status" value="1"/>
</dbReference>
<dbReference type="EMBL" id="FUKW01000133">
    <property type="protein sequence ID" value="SJN42677.1"/>
    <property type="molecule type" value="Genomic_DNA"/>
</dbReference>
<name>A0A1R4KED3_9LACT</name>
<dbReference type="GO" id="GO:0005737">
    <property type="term" value="C:cytoplasm"/>
    <property type="evidence" value="ECO:0007669"/>
    <property type="project" value="TreeGrafter"/>
</dbReference>
<evidence type="ECO:0000256" key="10">
    <source>
        <dbReference type="RuleBase" id="RU003826"/>
    </source>
</evidence>
<evidence type="ECO:0000256" key="5">
    <source>
        <dbReference type="ARBA" id="ARBA00022977"/>
    </source>
</evidence>
<dbReference type="InterPro" id="IPR022998">
    <property type="entry name" value="ThiamineP_synth_TenI"/>
</dbReference>
<feature type="binding site" evidence="9">
    <location>
        <begin position="186"/>
        <end position="187"/>
    </location>
    <ligand>
        <name>2-[(2R,5Z)-2-carboxy-4-methylthiazol-5(2H)-ylidene]ethyl phosphate</name>
        <dbReference type="ChEBI" id="CHEBI:62899"/>
    </ligand>
</feature>
<accession>A0A1R4KED3</accession>
<feature type="binding site" evidence="9">
    <location>
        <position position="110"/>
    </location>
    <ligand>
        <name>4-amino-2-methyl-5-(diphosphooxymethyl)pyrimidine</name>
        <dbReference type="ChEBI" id="CHEBI:57841"/>
    </ligand>
</feature>
<evidence type="ECO:0000256" key="3">
    <source>
        <dbReference type="ARBA" id="ARBA00022723"/>
    </source>
</evidence>
<comment type="catalytic activity">
    <reaction evidence="8 9 10">
        <text>2-[(2R,5Z)-2-carboxy-4-methylthiazol-5(2H)-ylidene]ethyl phosphate + 4-amino-2-methyl-5-(diphosphooxymethyl)pyrimidine + 2 H(+) = thiamine phosphate + CO2 + diphosphate</text>
        <dbReference type="Rhea" id="RHEA:47844"/>
        <dbReference type="ChEBI" id="CHEBI:15378"/>
        <dbReference type="ChEBI" id="CHEBI:16526"/>
        <dbReference type="ChEBI" id="CHEBI:33019"/>
        <dbReference type="ChEBI" id="CHEBI:37575"/>
        <dbReference type="ChEBI" id="CHEBI:57841"/>
        <dbReference type="ChEBI" id="CHEBI:62899"/>
        <dbReference type="EC" id="2.5.1.3"/>
    </reaction>
</comment>
<dbReference type="CDD" id="cd00564">
    <property type="entry name" value="TMP_TenI"/>
    <property type="match status" value="1"/>
</dbReference>
<keyword evidence="2 9" id="KW-0808">Transferase</keyword>
<dbReference type="RefSeq" id="WP_179203965.1">
    <property type="nucleotide sequence ID" value="NZ_FUKW01000133.1"/>
</dbReference>
<feature type="binding site" evidence="9">
    <location>
        <position position="139"/>
    </location>
    <ligand>
        <name>4-amino-2-methyl-5-(diphosphooxymethyl)pyrimidine</name>
        <dbReference type="ChEBI" id="CHEBI:57841"/>
    </ligand>
</feature>
<gene>
    <name evidence="9" type="primary">thiE</name>
    <name evidence="13" type="ORF">FM115_09605</name>
</gene>
<feature type="binding site" evidence="9">
    <location>
        <begin position="136"/>
        <end position="138"/>
    </location>
    <ligand>
        <name>2-[(2R,5Z)-2-carboxy-4-methylthiazol-5(2H)-ylidene]ethyl phosphate</name>
        <dbReference type="ChEBI" id="CHEBI:62899"/>
    </ligand>
</feature>
<keyword evidence="4 9" id="KW-0460">Magnesium</keyword>
<evidence type="ECO:0000313" key="13">
    <source>
        <dbReference type="EMBL" id="SJN42677.1"/>
    </source>
</evidence>
<reference evidence="13 14" key="1">
    <citation type="submission" date="2017-02" db="EMBL/GenBank/DDBJ databases">
        <authorList>
            <person name="Peterson S.W."/>
        </authorList>
    </citation>
    <scope>NUCLEOTIDE SEQUENCE [LARGE SCALE GENOMIC DNA]</scope>
    <source>
        <strain evidence="13 14">42ea</strain>
    </source>
</reference>
<feature type="binding site" evidence="9">
    <location>
        <position position="71"/>
    </location>
    <ligand>
        <name>4-amino-2-methyl-5-(diphosphooxymethyl)pyrimidine</name>
        <dbReference type="ChEBI" id="CHEBI:57841"/>
    </ligand>
</feature>
<dbReference type="NCBIfam" id="TIGR00693">
    <property type="entry name" value="thiE"/>
    <property type="match status" value="1"/>
</dbReference>
<comment type="function">
    <text evidence="9">Condenses 4-methyl-5-(beta-hydroxyethyl)thiazole monophosphate (THZ-P) and 2-methyl-4-amino-5-hydroxymethyl pyrimidine pyrophosphate (HMP-PP) to form thiamine monophosphate (TMP).</text>
</comment>
<feature type="binding site" evidence="9">
    <location>
        <position position="91"/>
    </location>
    <ligand>
        <name>Mg(2+)</name>
        <dbReference type="ChEBI" id="CHEBI:18420"/>
    </ligand>
</feature>
<evidence type="ECO:0000259" key="12">
    <source>
        <dbReference type="Pfam" id="PF02581"/>
    </source>
</evidence>
<dbReference type="HAMAP" id="MF_00097">
    <property type="entry name" value="TMP_synthase"/>
    <property type="match status" value="1"/>
</dbReference>
<dbReference type="InterPro" id="IPR013785">
    <property type="entry name" value="Aldolase_TIM"/>
</dbReference>
<comment type="catalytic activity">
    <reaction evidence="6 9 10">
        <text>4-methyl-5-(2-phosphooxyethyl)-thiazole + 4-amino-2-methyl-5-(diphosphooxymethyl)pyrimidine + H(+) = thiamine phosphate + diphosphate</text>
        <dbReference type="Rhea" id="RHEA:22328"/>
        <dbReference type="ChEBI" id="CHEBI:15378"/>
        <dbReference type="ChEBI" id="CHEBI:33019"/>
        <dbReference type="ChEBI" id="CHEBI:37575"/>
        <dbReference type="ChEBI" id="CHEBI:57841"/>
        <dbReference type="ChEBI" id="CHEBI:58296"/>
        <dbReference type="EC" id="2.5.1.3"/>
    </reaction>
</comment>
<feature type="domain" description="Thiamine phosphate synthase/TenI" evidence="12">
    <location>
        <begin position="9"/>
        <end position="189"/>
    </location>
</feature>
<dbReference type="GO" id="GO:0009229">
    <property type="term" value="P:thiamine diphosphate biosynthetic process"/>
    <property type="evidence" value="ECO:0007669"/>
    <property type="project" value="UniProtKB-UniRule"/>
</dbReference>